<keyword evidence="3" id="KW-1185">Reference proteome</keyword>
<dbReference type="Proteomes" id="UP001152797">
    <property type="component" value="Unassembled WGS sequence"/>
</dbReference>
<dbReference type="EMBL" id="CAMXCT020005168">
    <property type="protein sequence ID" value="CAL1164979.1"/>
    <property type="molecule type" value="Genomic_DNA"/>
</dbReference>
<evidence type="ECO:0000313" key="2">
    <source>
        <dbReference type="EMBL" id="CAL4798916.1"/>
    </source>
</evidence>
<proteinExistence type="predicted"/>
<evidence type="ECO:0000313" key="3">
    <source>
        <dbReference type="Proteomes" id="UP001152797"/>
    </source>
</evidence>
<dbReference type="EMBL" id="CAMXCT030005168">
    <property type="protein sequence ID" value="CAL4798916.1"/>
    <property type="molecule type" value="Genomic_DNA"/>
</dbReference>
<reference evidence="2 3" key="2">
    <citation type="submission" date="2024-05" db="EMBL/GenBank/DDBJ databases">
        <authorList>
            <person name="Chen Y."/>
            <person name="Shah S."/>
            <person name="Dougan E. K."/>
            <person name="Thang M."/>
            <person name="Chan C."/>
        </authorList>
    </citation>
    <scope>NUCLEOTIDE SEQUENCE [LARGE SCALE GENOMIC DNA]</scope>
</reference>
<gene>
    <name evidence="1" type="ORF">C1SCF055_LOCUS36749</name>
</gene>
<name>A0A9P1DJS0_9DINO</name>
<comment type="caution">
    <text evidence="1">The sequence shown here is derived from an EMBL/GenBank/DDBJ whole genome shotgun (WGS) entry which is preliminary data.</text>
</comment>
<protein>
    <submittedName>
        <fullName evidence="1">Uncharacterized protein</fullName>
    </submittedName>
</protein>
<sequence>MSATLCPARIISRDEFIALHGETPICKIAGFQPARIYPDYMHVVHLALGVDAVSSVILDLCDHPALIEGNTRDEKLSKLHANYKEWCEATSVSDRAARKFFTAAVLRPAGGAQYTAVSQKILSATACRYLILWLSRLLMEIDLDDDVHT</sequence>
<dbReference type="OrthoDB" id="420787at2759"/>
<dbReference type="AlphaFoldDB" id="A0A9P1DJS0"/>
<dbReference type="EMBL" id="CAMXCT010005168">
    <property type="protein sequence ID" value="CAI4011604.1"/>
    <property type="molecule type" value="Genomic_DNA"/>
</dbReference>
<evidence type="ECO:0000313" key="1">
    <source>
        <dbReference type="EMBL" id="CAI4011604.1"/>
    </source>
</evidence>
<organism evidence="1">
    <name type="scientific">Cladocopium goreaui</name>
    <dbReference type="NCBI Taxonomy" id="2562237"/>
    <lineage>
        <taxon>Eukaryota</taxon>
        <taxon>Sar</taxon>
        <taxon>Alveolata</taxon>
        <taxon>Dinophyceae</taxon>
        <taxon>Suessiales</taxon>
        <taxon>Symbiodiniaceae</taxon>
        <taxon>Cladocopium</taxon>
    </lineage>
</organism>
<reference evidence="1" key="1">
    <citation type="submission" date="2022-10" db="EMBL/GenBank/DDBJ databases">
        <authorList>
            <person name="Chen Y."/>
            <person name="Dougan E. K."/>
            <person name="Chan C."/>
            <person name="Rhodes N."/>
            <person name="Thang M."/>
        </authorList>
    </citation>
    <scope>NUCLEOTIDE SEQUENCE</scope>
</reference>
<accession>A0A9P1DJS0</accession>